<dbReference type="GO" id="GO:0006102">
    <property type="term" value="P:isocitrate metabolic process"/>
    <property type="evidence" value="ECO:0007669"/>
    <property type="project" value="TreeGrafter"/>
</dbReference>
<feature type="domain" description="Isopropylmalate dehydrogenase-like" evidence="3">
    <location>
        <begin position="37"/>
        <end position="373"/>
    </location>
</feature>
<evidence type="ECO:0000256" key="1">
    <source>
        <dbReference type="ARBA" id="ARBA00007769"/>
    </source>
</evidence>
<name>A0A8J8MJL5_9FIRM</name>
<dbReference type="GO" id="GO:0004449">
    <property type="term" value="F:isocitrate dehydrogenase (NAD+) activity"/>
    <property type="evidence" value="ECO:0007669"/>
    <property type="project" value="TreeGrafter"/>
</dbReference>
<dbReference type="Gene3D" id="3.40.718.10">
    <property type="entry name" value="Isopropylmalate Dehydrogenase"/>
    <property type="match status" value="1"/>
</dbReference>
<dbReference type="SUPFAM" id="SSF53659">
    <property type="entry name" value="Isocitrate/Isopropylmalate dehydrogenase-like"/>
    <property type="match status" value="1"/>
</dbReference>
<evidence type="ECO:0000313" key="4">
    <source>
        <dbReference type="EMBL" id="QUI22869.1"/>
    </source>
</evidence>
<dbReference type="PANTHER" id="PTHR11835">
    <property type="entry name" value="DECARBOXYLATING DEHYDROGENASES-ISOCITRATE, ISOPROPYLMALATE, TARTRATE"/>
    <property type="match status" value="1"/>
</dbReference>
<accession>A0A8J8MJL5</accession>
<evidence type="ECO:0000259" key="3">
    <source>
        <dbReference type="SMART" id="SM01329"/>
    </source>
</evidence>
<evidence type="ECO:0000256" key="2">
    <source>
        <dbReference type="ARBA" id="ARBA00023002"/>
    </source>
</evidence>
<protein>
    <submittedName>
        <fullName evidence="4">Isocitrate/isopropylmalate dehydrogenase family protein</fullName>
    </submittedName>
</protein>
<keyword evidence="5" id="KW-1185">Reference proteome</keyword>
<proteinExistence type="inferred from homology"/>
<reference evidence="4" key="1">
    <citation type="submission" date="2020-07" db="EMBL/GenBank/DDBJ databases">
        <title>Vallitalea pronyensis genome.</title>
        <authorList>
            <person name="Postec A."/>
        </authorList>
    </citation>
    <scope>NUCLEOTIDE SEQUENCE</scope>
    <source>
        <strain evidence="4">FatNI3</strain>
    </source>
</reference>
<organism evidence="4 5">
    <name type="scientific">Vallitalea pronyensis</name>
    <dbReference type="NCBI Taxonomy" id="1348613"/>
    <lineage>
        <taxon>Bacteria</taxon>
        <taxon>Bacillati</taxon>
        <taxon>Bacillota</taxon>
        <taxon>Clostridia</taxon>
        <taxon>Lachnospirales</taxon>
        <taxon>Vallitaleaceae</taxon>
        <taxon>Vallitalea</taxon>
    </lineage>
</organism>
<dbReference type="Pfam" id="PF00180">
    <property type="entry name" value="Iso_dh"/>
    <property type="match status" value="1"/>
</dbReference>
<evidence type="ECO:0000313" key="5">
    <source>
        <dbReference type="Proteomes" id="UP000683246"/>
    </source>
</evidence>
<dbReference type="GO" id="GO:0006099">
    <property type="term" value="P:tricarboxylic acid cycle"/>
    <property type="evidence" value="ECO:0007669"/>
    <property type="project" value="TreeGrafter"/>
</dbReference>
<dbReference type="RefSeq" id="WP_212698364.1">
    <property type="nucleotide sequence ID" value="NZ_CP058649.1"/>
</dbReference>
<dbReference type="AlphaFoldDB" id="A0A8J8MJL5"/>
<dbReference type="Proteomes" id="UP000683246">
    <property type="component" value="Chromosome"/>
</dbReference>
<dbReference type="PANTHER" id="PTHR11835:SF34">
    <property type="entry name" value="ISOCITRATE DEHYDROGENASE [NAD] SUBUNIT ALPHA, MITOCHONDRIAL"/>
    <property type="match status" value="1"/>
</dbReference>
<dbReference type="EMBL" id="CP058649">
    <property type="protein sequence ID" value="QUI22869.1"/>
    <property type="molecule type" value="Genomic_DNA"/>
</dbReference>
<sequence>MDYISRFEALLQEQKERVKKMKEQGDFVKYDELDTIIIGVVGGDGIGPAITNQAQRILAYLLSDEVNKGKVTFKVIDGLTIENRAEAGKAIPDDVLEELKACHVILKGPTTTPRKGDQWPNIESANVAMRKELDLFANVRPVKVPEQGIDWTFFRENTEGAYVLGSQGMNIDDDIAIDFKVITTGGAERIARAAFEFAKNNGKKKVTVVTKANVVKTTDGKFLEVCKAVGEEYEGIEVDDWYIDIMTAKLVDEKRRTGFEVMVLPNLYGDILTDEAAEFQGGVGTAGSANIGKQYAMFEAIHGSAPRMVDEGRDIYADPSSIIRAGGMLLNHIGYGKKADQLFKALEICAAEKKYVLTGRDTGATSEEYANYLMKTIEKL</sequence>
<comment type="similarity">
    <text evidence="1">Belongs to the isocitrate and isopropylmalate dehydrogenases family.</text>
</comment>
<dbReference type="InterPro" id="IPR024084">
    <property type="entry name" value="IsoPropMal-DH-like_dom"/>
</dbReference>
<gene>
    <name evidence="4" type="ORF">HZI73_11465</name>
</gene>
<dbReference type="SMART" id="SM01329">
    <property type="entry name" value="Iso_dh"/>
    <property type="match status" value="1"/>
</dbReference>
<dbReference type="KEGG" id="vpy:HZI73_11465"/>
<keyword evidence="2" id="KW-0560">Oxidoreductase</keyword>